<dbReference type="InterPro" id="IPR001584">
    <property type="entry name" value="Integrase_cat-core"/>
</dbReference>
<evidence type="ECO:0000256" key="1">
    <source>
        <dbReference type="ARBA" id="ARBA00022679"/>
    </source>
</evidence>
<dbReference type="InterPro" id="IPR041588">
    <property type="entry name" value="Integrase_H2C2"/>
</dbReference>
<dbReference type="InterPro" id="IPR012337">
    <property type="entry name" value="RNaseH-like_sf"/>
</dbReference>
<dbReference type="OrthoDB" id="425619at2759"/>
<dbReference type="Proteomes" id="UP000663829">
    <property type="component" value="Unassembled WGS sequence"/>
</dbReference>
<evidence type="ECO:0000259" key="7">
    <source>
        <dbReference type="PROSITE" id="PS50994"/>
    </source>
</evidence>
<accession>A0A815VPH6</accession>
<evidence type="ECO:0000256" key="4">
    <source>
        <dbReference type="ARBA" id="ARBA00022759"/>
    </source>
</evidence>
<keyword evidence="6" id="KW-0695">RNA-directed DNA polymerase</keyword>
<dbReference type="SUPFAM" id="SSF56672">
    <property type="entry name" value="DNA/RNA polymerases"/>
    <property type="match status" value="1"/>
</dbReference>
<dbReference type="CDD" id="cd09274">
    <property type="entry name" value="RNase_HI_RT_Ty3"/>
    <property type="match status" value="1"/>
</dbReference>
<evidence type="ECO:0000256" key="3">
    <source>
        <dbReference type="ARBA" id="ARBA00022722"/>
    </source>
</evidence>
<sequence length="747" mass="85371">MILDKANLQLNPPKCSFAKPEMDYLDHTVNHDGIKPLQENIDAIINLPEPTTAKQVHSFVQAANYYRTFIQDFGKIAAPLYKFTGKNAVFDQKRWGKKEKRAYDELKKKLTTSPLLLHFPDPNPESKFVLATDASGAGMGGILRQITPDGTKVIKYLSKKFNPAQQKYSTTEKECIAIHFCVKQLKPYLWSHEFTVETDHCPLCNFHRKASNNSRVDRWSLDLSEYDITEIKYKKGRCHCDADLLSRYPYMQEDSEEGQQDITTRRFKSTTKLAGQHQLSQVNAVTRSMTSLKNQVPTGDRDQKARIRTTKDHPAPSLLSTGWSQKVGSDIKSIELMDVRLAKIKEQQQNDKLIQEKIKQVNKNSAIPDLTIVDGILYKLVNRGGITKRKLPFIPTSTVQQILSLNHDHPLSGHFGTRRTFNKIKDEYYWPQMFDTVQDYVRSCEKCAKFNVKRTKSPGFLQPVPPPEGVFEVLHMDFWGPTPVPSVQENRYVLVFTDSLSKFVFAKALPTNTAKVAAETLMENVIIPHGTIKCLASDQGSHFNNELLRTITTLIGVKQSFSIPHHPQSNGQVERFNATFGAQLAKYQDGNINDWDEYLQAVVSAYNSGIHSTTGFTPYELAFGRKFVQPFGSTSTAITMSRPHDYFEKVKRFRIVANNAARFNIQQQQKTSKQRYDKGRKHSVFAVGDLLWVKVINQQSKLDARYEGPYTIIEKLSEVKYLVKYNDAQHQQVKHISDMIPLFQRQY</sequence>
<evidence type="ECO:0000256" key="6">
    <source>
        <dbReference type="ARBA" id="ARBA00022918"/>
    </source>
</evidence>
<protein>
    <recommendedName>
        <fullName evidence="7">Integrase catalytic domain-containing protein</fullName>
    </recommendedName>
</protein>
<comment type="caution">
    <text evidence="8">The sequence shown here is derived from an EMBL/GenBank/DDBJ whole genome shotgun (WGS) entry which is preliminary data.</text>
</comment>
<keyword evidence="10" id="KW-1185">Reference proteome</keyword>
<dbReference type="InterPro" id="IPR041373">
    <property type="entry name" value="RT_RNaseH"/>
</dbReference>
<keyword evidence="4" id="KW-0255">Endonuclease</keyword>
<organism evidence="8 10">
    <name type="scientific">Didymodactylos carnosus</name>
    <dbReference type="NCBI Taxonomy" id="1234261"/>
    <lineage>
        <taxon>Eukaryota</taxon>
        <taxon>Metazoa</taxon>
        <taxon>Spiralia</taxon>
        <taxon>Gnathifera</taxon>
        <taxon>Rotifera</taxon>
        <taxon>Eurotatoria</taxon>
        <taxon>Bdelloidea</taxon>
        <taxon>Philodinida</taxon>
        <taxon>Philodinidae</taxon>
        <taxon>Didymodactylos</taxon>
    </lineage>
</organism>
<dbReference type="PANTHER" id="PTHR37984:SF5">
    <property type="entry name" value="PROTEIN NYNRIN-LIKE"/>
    <property type="match status" value="1"/>
</dbReference>
<keyword evidence="3" id="KW-0540">Nuclease</keyword>
<dbReference type="FunFam" id="1.10.340.70:FF:000001">
    <property type="entry name" value="Retrovirus-related Pol polyprotein from transposon gypsy-like Protein"/>
    <property type="match status" value="1"/>
</dbReference>
<dbReference type="InterPro" id="IPR036397">
    <property type="entry name" value="RNaseH_sf"/>
</dbReference>
<dbReference type="Gene3D" id="3.10.20.370">
    <property type="match status" value="1"/>
</dbReference>
<dbReference type="PROSITE" id="PS50994">
    <property type="entry name" value="INTEGRASE"/>
    <property type="match status" value="1"/>
</dbReference>
<dbReference type="InterPro" id="IPR043128">
    <property type="entry name" value="Rev_trsase/Diguanyl_cyclase"/>
</dbReference>
<keyword evidence="1" id="KW-0808">Transferase</keyword>
<dbReference type="Proteomes" id="UP000681722">
    <property type="component" value="Unassembled WGS sequence"/>
</dbReference>
<keyword evidence="5" id="KW-0378">Hydrolase</keyword>
<dbReference type="PANTHER" id="PTHR37984">
    <property type="entry name" value="PROTEIN CBG26694"/>
    <property type="match status" value="1"/>
</dbReference>
<reference evidence="8" key="1">
    <citation type="submission" date="2021-02" db="EMBL/GenBank/DDBJ databases">
        <authorList>
            <person name="Nowell W R."/>
        </authorList>
    </citation>
    <scope>NUCLEOTIDE SEQUENCE</scope>
</reference>
<name>A0A815VPH6_9BILA</name>
<dbReference type="Pfam" id="PF00665">
    <property type="entry name" value="rve"/>
    <property type="match status" value="1"/>
</dbReference>
<dbReference type="Gene3D" id="3.30.70.270">
    <property type="match status" value="2"/>
</dbReference>
<dbReference type="GO" id="GO:0015074">
    <property type="term" value="P:DNA integration"/>
    <property type="evidence" value="ECO:0007669"/>
    <property type="project" value="InterPro"/>
</dbReference>
<dbReference type="SUPFAM" id="SSF53098">
    <property type="entry name" value="Ribonuclease H-like"/>
    <property type="match status" value="1"/>
</dbReference>
<evidence type="ECO:0000313" key="8">
    <source>
        <dbReference type="EMBL" id="CAF1537849.1"/>
    </source>
</evidence>
<dbReference type="InterPro" id="IPR050951">
    <property type="entry name" value="Retrovirus_Pol_polyprotein"/>
</dbReference>
<dbReference type="Pfam" id="PF17921">
    <property type="entry name" value="Integrase_H2C2"/>
    <property type="match status" value="1"/>
</dbReference>
<evidence type="ECO:0000313" key="10">
    <source>
        <dbReference type="Proteomes" id="UP000663829"/>
    </source>
</evidence>
<dbReference type="GO" id="GO:0003964">
    <property type="term" value="F:RNA-directed DNA polymerase activity"/>
    <property type="evidence" value="ECO:0007669"/>
    <property type="project" value="UniProtKB-KW"/>
</dbReference>
<dbReference type="GO" id="GO:0004519">
    <property type="term" value="F:endonuclease activity"/>
    <property type="evidence" value="ECO:0007669"/>
    <property type="project" value="UniProtKB-KW"/>
</dbReference>
<dbReference type="Gene3D" id="1.10.340.70">
    <property type="match status" value="1"/>
</dbReference>
<dbReference type="AlphaFoldDB" id="A0A815VPH6"/>
<dbReference type="InterPro" id="IPR043502">
    <property type="entry name" value="DNA/RNA_pol_sf"/>
</dbReference>
<dbReference type="Gene3D" id="3.30.420.10">
    <property type="entry name" value="Ribonuclease H-like superfamily/Ribonuclease H"/>
    <property type="match status" value="1"/>
</dbReference>
<dbReference type="FunFam" id="3.30.70.270:FF:000020">
    <property type="entry name" value="Transposon Tf2-6 polyprotein-like Protein"/>
    <property type="match status" value="1"/>
</dbReference>
<dbReference type="FunFam" id="3.10.20.370:FF:000001">
    <property type="entry name" value="Retrovirus-related Pol polyprotein from transposon 17.6-like protein"/>
    <property type="match status" value="1"/>
</dbReference>
<dbReference type="GO" id="GO:0016787">
    <property type="term" value="F:hydrolase activity"/>
    <property type="evidence" value="ECO:0007669"/>
    <property type="project" value="UniProtKB-KW"/>
</dbReference>
<evidence type="ECO:0000256" key="5">
    <source>
        <dbReference type="ARBA" id="ARBA00022801"/>
    </source>
</evidence>
<dbReference type="EMBL" id="CAJOBC010091123">
    <property type="protein sequence ID" value="CAF4397854.1"/>
    <property type="molecule type" value="Genomic_DNA"/>
</dbReference>
<keyword evidence="2" id="KW-0548">Nucleotidyltransferase</keyword>
<dbReference type="EMBL" id="CAJNOQ010025503">
    <property type="protein sequence ID" value="CAF1537849.1"/>
    <property type="molecule type" value="Genomic_DNA"/>
</dbReference>
<dbReference type="GO" id="GO:0003676">
    <property type="term" value="F:nucleic acid binding"/>
    <property type="evidence" value="ECO:0007669"/>
    <property type="project" value="InterPro"/>
</dbReference>
<dbReference type="Pfam" id="PF17917">
    <property type="entry name" value="RT_RNaseH"/>
    <property type="match status" value="1"/>
</dbReference>
<evidence type="ECO:0000256" key="2">
    <source>
        <dbReference type="ARBA" id="ARBA00022695"/>
    </source>
</evidence>
<gene>
    <name evidence="8" type="ORF">GPM918_LOCUS38445</name>
    <name evidence="9" type="ORF">SRO942_LOCUS39271</name>
</gene>
<feature type="domain" description="Integrase catalytic" evidence="7">
    <location>
        <begin position="462"/>
        <end position="626"/>
    </location>
</feature>
<evidence type="ECO:0000313" key="9">
    <source>
        <dbReference type="EMBL" id="CAF4397854.1"/>
    </source>
</evidence>
<proteinExistence type="predicted"/>